<dbReference type="GO" id="GO:0003735">
    <property type="term" value="F:structural constituent of ribosome"/>
    <property type="evidence" value="ECO:0007669"/>
    <property type="project" value="InterPro"/>
</dbReference>
<dbReference type="SUPFAM" id="SSF46992">
    <property type="entry name" value="Ribosomal protein S20"/>
    <property type="match status" value="1"/>
</dbReference>
<protein>
    <recommendedName>
        <fullName evidence="5 6">Small ribosomal subunit protein bS20</fullName>
    </recommendedName>
</protein>
<keyword evidence="1 6" id="KW-0699">rRNA-binding</keyword>
<evidence type="ECO:0000256" key="6">
    <source>
        <dbReference type="HAMAP-Rule" id="MF_00500"/>
    </source>
</evidence>
<dbReference type="HAMAP" id="MF_00500">
    <property type="entry name" value="Ribosomal_bS20"/>
    <property type="match status" value="1"/>
</dbReference>
<keyword evidence="2 6" id="KW-0694">RNA-binding</keyword>
<dbReference type="InterPro" id="IPR036510">
    <property type="entry name" value="Ribosomal_bS20_sf"/>
</dbReference>
<dbReference type="GO" id="GO:0019843">
    <property type="term" value="F:rRNA binding"/>
    <property type="evidence" value="ECO:0007669"/>
    <property type="project" value="UniProtKB-UniRule"/>
</dbReference>
<evidence type="ECO:0000256" key="5">
    <source>
        <dbReference type="ARBA" id="ARBA00035136"/>
    </source>
</evidence>
<dbReference type="AlphaFoldDB" id="A0A1F5I1E4"/>
<name>A0A1F5I1E4_9BACT</name>
<dbReference type="GO" id="GO:0005840">
    <property type="term" value="C:ribosome"/>
    <property type="evidence" value="ECO:0007669"/>
    <property type="project" value="UniProtKB-KW"/>
</dbReference>
<dbReference type="Pfam" id="PF01649">
    <property type="entry name" value="Ribosomal_S20p"/>
    <property type="match status" value="1"/>
</dbReference>
<dbReference type="NCBIfam" id="TIGR00029">
    <property type="entry name" value="S20"/>
    <property type="match status" value="1"/>
</dbReference>
<evidence type="ECO:0000256" key="4">
    <source>
        <dbReference type="ARBA" id="ARBA00023274"/>
    </source>
</evidence>
<dbReference type="Gene3D" id="1.20.58.110">
    <property type="entry name" value="Ribosomal protein S20"/>
    <property type="match status" value="1"/>
</dbReference>
<evidence type="ECO:0000313" key="9">
    <source>
        <dbReference type="Proteomes" id="UP000179227"/>
    </source>
</evidence>
<dbReference type="EMBL" id="MFBS01000012">
    <property type="protein sequence ID" value="OGE10224.1"/>
    <property type="molecule type" value="Genomic_DNA"/>
</dbReference>
<sequence length="94" mass="10608">MPVTKQAIKKVRQDARKAVFNLKRKNAYKKAVKVFLKHPTEAGLKNVFSAVDRAAKTNVIHKNKASRIKSRLSKKLKTAPKTSSKAAKKKPKRK</sequence>
<feature type="compositionally biased region" description="Basic residues" evidence="7">
    <location>
        <begin position="62"/>
        <end position="78"/>
    </location>
</feature>
<dbReference type="Proteomes" id="UP000179227">
    <property type="component" value="Unassembled WGS sequence"/>
</dbReference>
<keyword evidence="3 6" id="KW-0689">Ribosomal protein</keyword>
<dbReference type="GO" id="GO:1990904">
    <property type="term" value="C:ribonucleoprotein complex"/>
    <property type="evidence" value="ECO:0007669"/>
    <property type="project" value="UniProtKB-KW"/>
</dbReference>
<evidence type="ECO:0000256" key="3">
    <source>
        <dbReference type="ARBA" id="ARBA00022980"/>
    </source>
</evidence>
<evidence type="ECO:0000313" key="8">
    <source>
        <dbReference type="EMBL" id="OGE10224.1"/>
    </source>
</evidence>
<comment type="similarity">
    <text evidence="6">Belongs to the bacterial ribosomal protein bS20 family.</text>
</comment>
<reference evidence="8 9" key="1">
    <citation type="journal article" date="2016" name="Nat. Commun.">
        <title>Thousands of microbial genomes shed light on interconnected biogeochemical processes in an aquifer system.</title>
        <authorList>
            <person name="Anantharaman K."/>
            <person name="Brown C.T."/>
            <person name="Hug L.A."/>
            <person name="Sharon I."/>
            <person name="Castelle C.J."/>
            <person name="Probst A.J."/>
            <person name="Thomas B.C."/>
            <person name="Singh A."/>
            <person name="Wilkins M.J."/>
            <person name="Karaoz U."/>
            <person name="Brodie E.L."/>
            <person name="Williams K.H."/>
            <person name="Hubbard S.S."/>
            <person name="Banfield J.F."/>
        </authorList>
    </citation>
    <scope>NUCLEOTIDE SEQUENCE [LARGE SCALE GENOMIC DNA]</scope>
</reference>
<comment type="function">
    <text evidence="6">Binds directly to 16S ribosomal RNA.</text>
</comment>
<feature type="region of interest" description="Disordered" evidence="7">
    <location>
        <begin position="62"/>
        <end position="94"/>
    </location>
</feature>
<dbReference type="GO" id="GO:0006412">
    <property type="term" value="P:translation"/>
    <property type="evidence" value="ECO:0007669"/>
    <property type="project" value="UniProtKB-UniRule"/>
</dbReference>
<evidence type="ECO:0000256" key="1">
    <source>
        <dbReference type="ARBA" id="ARBA00022730"/>
    </source>
</evidence>
<gene>
    <name evidence="6" type="primary">rpsT</name>
    <name evidence="8" type="ORF">A3A60_01735</name>
</gene>
<accession>A0A1F5I1E4</accession>
<evidence type="ECO:0000256" key="2">
    <source>
        <dbReference type="ARBA" id="ARBA00022884"/>
    </source>
</evidence>
<dbReference type="STRING" id="1797729.A3A60_01735"/>
<organism evidence="8 9">
    <name type="scientific">Candidatus Curtissbacteria bacterium RIFCSPLOWO2_01_FULL_42_26</name>
    <dbReference type="NCBI Taxonomy" id="1797729"/>
    <lineage>
        <taxon>Bacteria</taxon>
        <taxon>Candidatus Curtissiibacteriota</taxon>
    </lineage>
</organism>
<comment type="caution">
    <text evidence="8">The sequence shown here is derived from an EMBL/GenBank/DDBJ whole genome shotgun (WGS) entry which is preliminary data.</text>
</comment>
<keyword evidence="4 6" id="KW-0687">Ribonucleoprotein</keyword>
<proteinExistence type="inferred from homology"/>
<evidence type="ECO:0000256" key="7">
    <source>
        <dbReference type="SAM" id="MobiDB-lite"/>
    </source>
</evidence>
<dbReference type="InterPro" id="IPR002583">
    <property type="entry name" value="Ribosomal_bS20"/>
</dbReference>